<feature type="transmembrane region" description="Helical" evidence="5">
    <location>
        <begin position="282"/>
        <end position="301"/>
    </location>
</feature>
<feature type="transmembrane region" description="Helical" evidence="5">
    <location>
        <begin position="149"/>
        <end position="168"/>
    </location>
</feature>
<feature type="transmembrane region" description="Helical" evidence="5">
    <location>
        <begin position="313"/>
        <end position="333"/>
    </location>
</feature>
<evidence type="ECO:0000256" key="4">
    <source>
        <dbReference type="ARBA" id="ARBA00023136"/>
    </source>
</evidence>
<keyword evidence="7" id="KW-1185">Reference proteome</keyword>
<sequence>MHRYQTQSRMEHYVNLLLKARDPLLRCQAASKNLGSDVCFYARTLLLFTGDQILDTVIPGTAFGLLAALSGPTLDLPAQSFTSIAQRIPQVSFWLWLVILQFCVQNQRSEDSVQEDSVNKPWRPIPSGRMTSEKAEVLLKATHVAACALSYKLNVLPIFLVYICLITAYNDYGGGNKSGIIRNLFCGAGFSCYFSGALSIAVGSDVSLSSAAWKWTAIIAFGILSTTIQTQEFRDEAGDKARGRRTLVTELGRKVALWTVFITVAFWSLYTPLGFFGGGWKTAVLPVLFGGFLLATAIKAYRNGNSKLDRKLYKIWCLWMFGFCPLPLLAHIFA</sequence>
<dbReference type="Gene3D" id="1.10.357.140">
    <property type="entry name" value="UbiA prenyltransferase"/>
    <property type="match status" value="1"/>
</dbReference>
<evidence type="ECO:0000313" key="7">
    <source>
        <dbReference type="Proteomes" id="UP000651452"/>
    </source>
</evidence>
<feature type="transmembrane region" description="Helical" evidence="5">
    <location>
        <begin position="251"/>
        <end position="270"/>
    </location>
</feature>
<dbReference type="Pfam" id="PF01040">
    <property type="entry name" value="UbiA"/>
    <property type="match status" value="1"/>
</dbReference>
<dbReference type="Proteomes" id="UP000651452">
    <property type="component" value="Unassembled WGS sequence"/>
</dbReference>
<accession>A0A8H7JCL7</accession>
<evidence type="ECO:0000256" key="2">
    <source>
        <dbReference type="ARBA" id="ARBA00022692"/>
    </source>
</evidence>
<evidence type="ECO:0000256" key="3">
    <source>
        <dbReference type="ARBA" id="ARBA00022989"/>
    </source>
</evidence>
<dbReference type="GO" id="GO:0016765">
    <property type="term" value="F:transferase activity, transferring alkyl or aryl (other than methyl) groups"/>
    <property type="evidence" value="ECO:0007669"/>
    <property type="project" value="InterPro"/>
</dbReference>
<comment type="caution">
    <text evidence="6">The sequence shown here is derived from an EMBL/GenBank/DDBJ whole genome shotgun (WGS) entry which is preliminary data.</text>
</comment>
<reference evidence="6" key="1">
    <citation type="submission" date="2018-12" db="EMBL/GenBank/DDBJ databases">
        <authorList>
            <person name="Syme R.A."/>
            <person name="Farfan-Caceres L."/>
            <person name="Lichtenzveig J."/>
        </authorList>
    </citation>
    <scope>NUCLEOTIDE SEQUENCE</scope>
    <source>
        <strain evidence="6">Al4</strain>
    </source>
</reference>
<dbReference type="InterPro" id="IPR044878">
    <property type="entry name" value="UbiA_sf"/>
</dbReference>
<dbReference type="PANTHER" id="PTHR42723">
    <property type="entry name" value="CHLOROPHYLL SYNTHASE"/>
    <property type="match status" value="1"/>
</dbReference>
<dbReference type="GO" id="GO:0016020">
    <property type="term" value="C:membrane"/>
    <property type="evidence" value="ECO:0007669"/>
    <property type="project" value="UniProtKB-SubCell"/>
</dbReference>
<proteinExistence type="predicted"/>
<gene>
    <name evidence="6" type="ORF">EKO04_001786</name>
</gene>
<dbReference type="AlphaFoldDB" id="A0A8H7JCL7"/>
<evidence type="ECO:0000256" key="1">
    <source>
        <dbReference type="ARBA" id="ARBA00004141"/>
    </source>
</evidence>
<evidence type="ECO:0000313" key="6">
    <source>
        <dbReference type="EMBL" id="KAF9700595.1"/>
    </source>
</evidence>
<evidence type="ECO:0000256" key="5">
    <source>
        <dbReference type="SAM" id="Phobius"/>
    </source>
</evidence>
<keyword evidence="2 5" id="KW-0812">Transmembrane</keyword>
<keyword evidence="3 5" id="KW-1133">Transmembrane helix</keyword>
<feature type="transmembrane region" description="Helical" evidence="5">
    <location>
        <begin position="180"/>
        <end position="200"/>
    </location>
</feature>
<dbReference type="EMBL" id="RZGK01000003">
    <property type="protein sequence ID" value="KAF9700595.1"/>
    <property type="molecule type" value="Genomic_DNA"/>
</dbReference>
<dbReference type="CDD" id="cd13965">
    <property type="entry name" value="PT_UbiA_3"/>
    <property type="match status" value="1"/>
</dbReference>
<comment type="subcellular location">
    <subcellularLocation>
        <location evidence="1">Membrane</location>
        <topology evidence="1">Multi-pass membrane protein</topology>
    </subcellularLocation>
</comment>
<protein>
    <submittedName>
        <fullName evidence="6">Uncharacterized protein</fullName>
    </submittedName>
</protein>
<name>A0A8H7JCL7_9PLEO</name>
<dbReference type="InterPro" id="IPR000537">
    <property type="entry name" value="UbiA_prenyltransferase"/>
</dbReference>
<keyword evidence="4 5" id="KW-0472">Membrane</keyword>
<dbReference type="OrthoDB" id="434972at2759"/>
<organism evidence="6 7">
    <name type="scientific">Ascochyta lentis</name>
    <dbReference type="NCBI Taxonomy" id="205686"/>
    <lineage>
        <taxon>Eukaryota</taxon>
        <taxon>Fungi</taxon>
        <taxon>Dikarya</taxon>
        <taxon>Ascomycota</taxon>
        <taxon>Pezizomycotina</taxon>
        <taxon>Dothideomycetes</taxon>
        <taxon>Pleosporomycetidae</taxon>
        <taxon>Pleosporales</taxon>
        <taxon>Pleosporineae</taxon>
        <taxon>Didymellaceae</taxon>
        <taxon>Ascochyta</taxon>
    </lineage>
</organism>
<dbReference type="InterPro" id="IPR050475">
    <property type="entry name" value="Prenyltransferase_related"/>
</dbReference>
<reference evidence="6" key="2">
    <citation type="submission" date="2020-09" db="EMBL/GenBank/DDBJ databases">
        <title>Reference genome assembly for Australian Ascochyta lentis isolate Al4.</title>
        <authorList>
            <person name="Lee R.C."/>
            <person name="Farfan-Caceres L.M."/>
            <person name="Debler J.W."/>
            <person name="Williams A.H."/>
            <person name="Henares B.M."/>
        </authorList>
    </citation>
    <scope>NUCLEOTIDE SEQUENCE</scope>
    <source>
        <strain evidence="6">Al4</strain>
    </source>
</reference>
<dbReference type="PANTHER" id="PTHR42723:SF1">
    <property type="entry name" value="CHLOROPHYLL SYNTHASE, CHLOROPLASTIC"/>
    <property type="match status" value="1"/>
</dbReference>